<sequence length="159" mass="18299">MGSGVAEQKHLYDYYIDGHGNWFCEGNPVTDPELFRMLSRSLFEKDGRYYLRCEGEVHPVRIADAPLWVRYVFIGEDADGTLRSVDIQLEDGRREPLRPETLAVKGDNALYCLATRKNLLARFGKSAYYELASRLRLDSDSKTYTLTISGRTYRLTCRD</sequence>
<dbReference type="AlphaFoldDB" id="A0A831ZLH6"/>
<reference evidence="1" key="1">
    <citation type="journal article" date="2020" name="mSystems">
        <title>Genome- and Community-Level Interaction Insights into Carbon Utilization and Element Cycling Functions of Hydrothermarchaeota in Hydrothermal Sediment.</title>
        <authorList>
            <person name="Zhou Z."/>
            <person name="Liu Y."/>
            <person name="Xu W."/>
            <person name="Pan J."/>
            <person name="Luo Z.H."/>
            <person name="Li M."/>
        </authorList>
    </citation>
    <scope>NUCLEOTIDE SEQUENCE [LARGE SCALE GENOMIC DNA]</scope>
    <source>
        <strain evidence="1">SpSt-456</strain>
    </source>
</reference>
<dbReference type="EMBL" id="DSTK01000034">
    <property type="protein sequence ID" value="HFK97801.1"/>
    <property type="molecule type" value="Genomic_DNA"/>
</dbReference>
<accession>A0A831ZLH6</accession>
<proteinExistence type="predicted"/>
<dbReference type="Gene3D" id="3.10.540.10">
    <property type="entry name" value="duf1285 like domain"/>
    <property type="match status" value="1"/>
</dbReference>
<gene>
    <name evidence="1" type="ORF">ENS06_10840</name>
</gene>
<name>A0A831ZLH6_9BACT</name>
<protein>
    <submittedName>
        <fullName evidence="1">DUF1285 domain-containing protein</fullName>
    </submittedName>
</protein>
<evidence type="ECO:0000313" key="1">
    <source>
        <dbReference type="EMBL" id="HFK97801.1"/>
    </source>
</evidence>
<comment type="caution">
    <text evidence="1">The sequence shown here is derived from an EMBL/GenBank/DDBJ whole genome shotgun (WGS) entry which is preliminary data.</text>
</comment>
<organism evidence="1">
    <name type="scientific">Desulfacinum infernum</name>
    <dbReference type="NCBI Taxonomy" id="35837"/>
    <lineage>
        <taxon>Bacteria</taxon>
        <taxon>Pseudomonadati</taxon>
        <taxon>Thermodesulfobacteriota</taxon>
        <taxon>Syntrophobacteria</taxon>
        <taxon>Syntrophobacterales</taxon>
        <taxon>Syntrophobacteraceae</taxon>
        <taxon>Desulfacinum</taxon>
    </lineage>
</organism>